<accession>A0A9N9T429</accession>
<dbReference type="InterPro" id="IPR014720">
    <property type="entry name" value="dsRBD_dom"/>
</dbReference>
<feature type="domain" description="DRBM" evidence="3">
    <location>
        <begin position="7"/>
        <end position="75"/>
    </location>
</feature>
<dbReference type="Proteomes" id="UP001153709">
    <property type="component" value="Chromosome 5"/>
</dbReference>
<dbReference type="GO" id="GO:0070920">
    <property type="term" value="P:regulation of regulatory ncRNA processing"/>
    <property type="evidence" value="ECO:0007669"/>
    <property type="project" value="TreeGrafter"/>
</dbReference>
<gene>
    <name evidence="4" type="ORF">DIABBA_LOCUS8323</name>
</gene>
<dbReference type="SUPFAM" id="SSF54768">
    <property type="entry name" value="dsRNA-binding domain-like"/>
    <property type="match status" value="2"/>
</dbReference>
<dbReference type="GO" id="GO:0070578">
    <property type="term" value="C:RISC-loading complex"/>
    <property type="evidence" value="ECO:0007669"/>
    <property type="project" value="TreeGrafter"/>
</dbReference>
<dbReference type="OrthoDB" id="5961559at2759"/>
<dbReference type="PROSITE" id="PS50137">
    <property type="entry name" value="DS_RBD"/>
    <property type="match status" value="2"/>
</dbReference>
<dbReference type="GO" id="GO:0005634">
    <property type="term" value="C:nucleus"/>
    <property type="evidence" value="ECO:0007669"/>
    <property type="project" value="TreeGrafter"/>
</dbReference>
<dbReference type="CDD" id="cd10845">
    <property type="entry name" value="DSRM_RNAse_III_family"/>
    <property type="match status" value="1"/>
</dbReference>
<name>A0A9N9T429_DIABA</name>
<dbReference type="Gene3D" id="3.30.160.20">
    <property type="match status" value="2"/>
</dbReference>
<dbReference type="GO" id="GO:0016442">
    <property type="term" value="C:RISC complex"/>
    <property type="evidence" value="ECO:0007669"/>
    <property type="project" value="TreeGrafter"/>
</dbReference>
<evidence type="ECO:0000256" key="2">
    <source>
        <dbReference type="PROSITE-ProRule" id="PRU00266"/>
    </source>
</evidence>
<keyword evidence="1 2" id="KW-0694">RNA-binding</keyword>
<reference evidence="4" key="1">
    <citation type="submission" date="2022-01" db="EMBL/GenBank/DDBJ databases">
        <authorList>
            <person name="King R."/>
        </authorList>
    </citation>
    <scope>NUCLEOTIDE SEQUENCE</scope>
</reference>
<feature type="domain" description="DRBM" evidence="3">
    <location>
        <begin position="109"/>
        <end position="177"/>
    </location>
</feature>
<evidence type="ECO:0000256" key="1">
    <source>
        <dbReference type="ARBA" id="ARBA00022884"/>
    </source>
</evidence>
<protein>
    <recommendedName>
        <fullName evidence="3">DRBM domain-containing protein</fullName>
    </recommendedName>
</protein>
<dbReference type="SMART" id="SM00358">
    <property type="entry name" value="DSRM"/>
    <property type="match status" value="2"/>
</dbReference>
<keyword evidence="5" id="KW-1185">Reference proteome</keyword>
<dbReference type="GO" id="GO:0035197">
    <property type="term" value="F:siRNA binding"/>
    <property type="evidence" value="ECO:0007669"/>
    <property type="project" value="TreeGrafter"/>
</dbReference>
<evidence type="ECO:0000259" key="3">
    <source>
        <dbReference type="PROSITE" id="PS50137"/>
    </source>
</evidence>
<evidence type="ECO:0000313" key="5">
    <source>
        <dbReference type="Proteomes" id="UP001153709"/>
    </source>
</evidence>
<dbReference type="GO" id="GO:0005737">
    <property type="term" value="C:cytoplasm"/>
    <property type="evidence" value="ECO:0007669"/>
    <property type="project" value="TreeGrafter"/>
</dbReference>
<proteinExistence type="predicted"/>
<dbReference type="GO" id="GO:0003725">
    <property type="term" value="F:double-stranded RNA binding"/>
    <property type="evidence" value="ECO:0007669"/>
    <property type="project" value="TreeGrafter"/>
</dbReference>
<dbReference type="PANTHER" id="PTHR46205:SF3">
    <property type="entry name" value="LOQUACIOUS, ISOFORM B"/>
    <property type="match status" value="1"/>
</dbReference>
<dbReference type="EMBL" id="OU898280">
    <property type="protein sequence ID" value="CAG9835087.1"/>
    <property type="molecule type" value="Genomic_DNA"/>
</dbReference>
<dbReference type="PANTHER" id="PTHR46205">
    <property type="entry name" value="LOQUACIOUS, ISOFORM B"/>
    <property type="match status" value="1"/>
</dbReference>
<sequence>MANIAENPVVVLHKLTVKKGFVSPLYQIVNSIDGTHNNRYDYLVKACGREAMGTGRSKKISKQEAAYNALKLLEEEGIYDPKELPVEEVTVLQKENNLEHGSSRSANINCIGPLQKMCEENNIENPVFKEISDIGPPHSKEFTYECCIGSTKTVATSRTKKTAKQLAAKQMIEKFDDILPHLILEAPKKDDQQPLPSTEKNLDILERYNKLMASVVSNKKAKLKDFTEIFHNLMQKFEKSSDVFDLRERTEESLVRALNQIELKHDMLVIQKESPVIIVLYINCDVSFAVMGLGTTVEQAKEDALNETFTLLEDFIHQ</sequence>
<evidence type="ECO:0000313" key="4">
    <source>
        <dbReference type="EMBL" id="CAG9835087.1"/>
    </source>
</evidence>
<dbReference type="InterPro" id="IPR051247">
    <property type="entry name" value="RLC_Component"/>
</dbReference>
<dbReference type="GO" id="GO:0030422">
    <property type="term" value="P:siRNA processing"/>
    <property type="evidence" value="ECO:0007669"/>
    <property type="project" value="TreeGrafter"/>
</dbReference>
<dbReference type="Pfam" id="PF00035">
    <property type="entry name" value="dsrm"/>
    <property type="match status" value="2"/>
</dbReference>
<dbReference type="AlphaFoldDB" id="A0A9N9T429"/>
<organism evidence="4 5">
    <name type="scientific">Diabrotica balteata</name>
    <name type="common">Banded cucumber beetle</name>
    <dbReference type="NCBI Taxonomy" id="107213"/>
    <lineage>
        <taxon>Eukaryota</taxon>
        <taxon>Metazoa</taxon>
        <taxon>Ecdysozoa</taxon>
        <taxon>Arthropoda</taxon>
        <taxon>Hexapoda</taxon>
        <taxon>Insecta</taxon>
        <taxon>Pterygota</taxon>
        <taxon>Neoptera</taxon>
        <taxon>Endopterygota</taxon>
        <taxon>Coleoptera</taxon>
        <taxon>Polyphaga</taxon>
        <taxon>Cucujiformia</taxon>
        <taxon>Chrysomeloidea</taxon>
        <taxon>Chrysomelidae</taxon>
        <taxon>Galerucinae</taxon>
        <taxon>Diabroticina</taxon>
        <taxon>Diabroticites</taxon>
        <taxon>Diabrotica</taxon>
    </lineage>
</organism>